<evidence type="ECO:0000256" key="1">
    <source>
        <dbReference type="SAM" id="Coils"/>
    </source>
</evidence>
<protein>
    <submittedName>
        <fullName evidence="3">Uncharacterized protein</fullName>
    </submittedName>
</protein>
<keyword evidence="4" id="KW-1185">Reference proteome</keyword>
<evidence type="ECO:0000313" key="3">
    <source>
        <dbReference type="EMBL" id="CAK0846439.1"/>
    </source>
</evidence>
<comment type="caution">
    <text evidence="3">The sequence shown here is derived from an EMBL/GenBank/DDBJ whole genome shotgun (WGS) entry which is preliminary data.</text>
</comment>
<evidence type="ECO:0000256" key="2">
    <source>
        <dbReference type="SAM" id="MobiDB-lite"/>
    </source>
</evidence>
<gene>
    <name evidence="3" type="ORF">PCOR1329_LOCUS39926</name>
</gene>
<feature type="compositionally biased region" description="Basic and acidic residues" evidence="2">
    <location>
        <begin position="201"/>
        <end position="217"/>
    </location>
</feature>
<organism evidence="3 4">
    <name type="scientific">Prorocentrum cordatum</name>
    <dbReference type="NCBI Taxonomy" id="2364126"/>
    <lineage>
        <taxon>Eukaryota</taxon>
        <taxon>Sar</taxon>
        <taxon>Alveolata</taxon>
        <taxon>Dinophyceae</taxon>
        <taxon>Prorocentrales</taxon>
        <taxon>Prorocentraceae</taxon>
        <taxon>Prorocentrum</taxon>
    </lineage>
</organism>
<proteinExistence type="predicted"/>
<reference evidence="3" key="1">
    <citation type="submission" date="2023-10" db="EMBL/GenBank/DDBJ databases">
        <authorList>
            <person name="Chen Y."/>
            <person name="Shah S."/>
            <person name="Dougan E. K."/>
            <person name="Thang M."/>
            <person name="Chan C."/>
        </authorList>
    </citation>
    <scope>NUCLEOTIDE SEQUENCE [LARGE SCALE GENOMIC DNA]</scope>
</reference>
<evidence type="ECO:0000313" key="4">
    <source>
        <dbReference type="Proteomes" id="UP001189429"/>
    </source>
</evidence>
<name>A0ABN9TKE3_9DINO</name>
<feature type="coiled-coil region" evidence="1">
    <location>
        <begin position="49"/>
        <end position="80"/>
    </location>
</feature>
<dbReference type="Proteomes" id="UP001189429">
    <property type="component" value="Unassembled WGS sequence"/>
</dbReference>
<accession>A0ABN9TKE3</accession>
<keyword evidence="1" id="KW-0175">Coiled coil</keyword>
<dbReference type="EMBL" id="CAUYUJ010014822">
    <property type="protein sequence ID" value="CAK0846439.1"/>
    <property type="molecule type" value="Genomic_DNA"/>
</dbReference>
<feature type="region of interest" description="Disordered" evidence="2">
    <location>
        <begin position="164"/>
        <end position="244"/>
    </location>
</feature>
<sequence length="244" mass="26528">MVSFLAQVLVFVHKLMLVLLLLGVGCLGASRVYVMCQKGFAHFLGLVDSDQWDQDIAALRQRAKEAAEQAERTAARRRLQGELEAGGALPARLDVVCAGGGLEVSSEEGPSRHPARQGADWGCDGSLAGEAPNHVRSGSRNRSWGMRTPCNISTRLPRAMRHRMNSHHETPPVSGTTGRPVQSEEGGRSSTRPRPQAAVEGQRKPAEAEVGRPRDARCWGFGRSEASCPDMPRPDFFRTAPLEI</sequence>
<feature type="region of interest" description="Disordered" evidence="2">
    <location>
        <begin position="103"/>
        <end position="150"/>
    </location>
</feature>